<evidence type="ECO:0000256" key="1">
    <source>
        <dbReference type="SAM" id="MobiDB-lite"/>
    </source>
</evidence>
<dbReference type="EMBL" id="LIAE01005230">
    <property type="protein sequence ID" value="PAV93466.1"/>
    <property type="molecule type" value="Genomic_DNA"/>
</dbReference>
<name>A0A2A2M4U0_9BILA</name>
<feature type="compositionally biased region" description="Pro residues" evidence="1">
    <location>
        <begin position="82"/>
        <end position="91"/>
    </location>
</feature>
<proteinExistence type="predicted"/>
<gene>
    <name evidence="2" type="ORF">WR25_07403</name>
</gene>
<dbReference type="Proteomes" id="UP000218231">
    <property type="component" value="Unassembled WGS sequence"/>
</dbReference>
<organism evidence="2 3">
    <name type="scientific">Diploscapter pachys</name>
    <dbReference type="NCBI Taxonomy" id="2018661"/>
    <lineage>
        <taxon>Eukaryota</taxon>
        <taxon>Metazoa</taxon>
        <taxon>Ecdysozoa</taxon>
        <taxon>Nematoda</taxon>
        <taxon>Chromadorea</taxon>
        <taxon>Rhabditida</taxon>
        <taxon>Rhabditina</taxon>
        <taxon>Rhabditomorpha</taxon>
        <taxon>Rhabditoidea</taxon>
        <taxon>Rhabditidae</taxon>
        <taxon>Diploscapter</taxon>
    </lineage>
</organism>
<comment type="caution">
    <text evidence="2">The sequence shown here is derived from an EMBL/GenBank/DDBJ whole genome shotgun (WGS) entry which is preliminary data.</text>
</comment>
<keyword evidence="3" id="KW-1185">Reference proteome</keyword>
<reference evidence="2 3" key="1">
    <citation type="journal article" date="2017" name="Curr. Biol.">
        <title>Genome architecture and evolution of a unichromosomal asexual nematode.</title>
        <authorList>
            <person name="Fradin H."/>
            <person name="Zegar C."/>
            <person name="Gutwein M."/>
            <person name="Lucas J."/>
            <person name="Kovtun M."/>
            <person name="Corcoran D."/>
            <person name="Baugh L.R."/>
            <person name="Kiontke K."/>
            <person name="Gunsalus K."/>
            <person name="Fitch D.H."/>
            <person name="Piano F."/>
        </authorList>
    </citation>
    <scope>NUCLEOTIDE SEQUENCE [LARGE SCALE GENOMIC DNA]</scope>
    <source>
        <strain evidence="2">PF1309</strain>
    </source>
</reference>
<protein>
    <submittedName>
        <fullName evidence="2">Uncharacterized protein</fullName>
    </submittedName>
</protein>
<dbReference type="AlphaFoldDB" id="A0A2A2M4U0"/>
<feature type="region of interest" description="Disordered" evidence="1">
    <location>
        <begin position="42"/>
        <end position="91"/>
    </location>
</feature>
<feature type="compositionally biased region" description="Pro residues" evidence="1">
    <location>
        <begin position="60"/>
        <end position="76"/>
    </location>
</feature>
<evidence type="ECO:0000313" key="2">
    <source>
        <dbReference type="EMBL" id="PAV93466.1"/>
    </source>
</evidence>
<sequence length="91" mass="9553">MTCAGSRQEPSMKIDPAISAKLAVLQPNQIGLLAWSLLAHPPIHTPLPMRAGGVPHQPDPDTPQPPQPGEQPPMEPGEPTLPDEPPPAPVA</sequence>
<evidence type="ECO:0000313" key="3">
    <source>
        <dbReference type="Proteomes" id="UP000218231"/>
    </source>
</evidence>
<accession>A0A2A2M4U0</accession>